<reference evidence="2" key="2">
    <citation type="journal article" date="2021" name="PeerJ">
        <title>Extensive microbial diversity within the chicken gut microbiome revealed by metagenomics and culture.</title>
        <authorList>
            <person name="Gilroy R."/>
            <person name="Ravi A."/>
            <person name="Getino M."/>
            <person name="Pursley I."/>
            <person name="Horton D.L."/>
            <person name="Alikhan N.F."/>
            <person name="Baker D."/>
            <person name="Gharbi K."/>
            <person name="Hall N."/>
            <person name="Watson M."/>
            <person name="Adriaenssens E.M."/>
            <person name="Foster-Nyarko E."/>
            <person name="Jarju S."/>
            <person name="Secka A."/>
            <person name="Antonio M."/>
            <person name="Oren A."/>
            <person name="Chaudhuri R.R."/>
            <person name="La Ragione R."/>
            <person name="Hildebrand F."/>
            <person name="Pallen M.J."/>
        </authorList>
    </citation>
    <scope>NUCLEOTIDE SEQUENCE</scope>
    <source>
        <strain evidence="2">10037</strain>
    </source>
</reference>
<organism evidence="2 3">
    <name type="scientific">Candidatus Merdivivens pullistercoris</name>
    <dbReference type="NCBI Taxonomy" id="2840873"/>
    <lineage>
        <taxon>Bacteria</taxon>
        <taxon>Pseudomonadati</taxon>
        <taxon>Bacteroidota</taxon>
        <taxon>Bacteroidia</taxon>
        <taxon>Bacteroidales</taxon>
        <taxon>Muribaculaceae</taxon>
        <taxon>Muribaculaceae incertae sedis</taxon>
        <taxon>Candidatus Merdivivens</taxon>
    </lineage>
</organism>
<evidence type="ECO:0000313" key="3">
    <source>
        <dbReference type="Proteomes" id="UP000823597"/>
    </source>
</evidence>
<sequence>MSKKTRENAKKAKQEMKNFAAALRSYTELKTAAAWPVMTDEIRSRLEMEYDWFGRNGLAKGMLELKRFMDAAHGQPMFSFQKCDGFLAGSAVAYCLGMTAEDPVAAGRMAEEFKSDFENRYLNVRLYFDLDTRNAMISLADGMFQEPSKLRLGVPVIRLDRIYLEFRRI</sequence>
<reference evidence="2" key="1">
    <citation type="submission" date="2020-10" db="EMBL/GenBank/DDBJ databases">
        <authorList>
            <person name="Gilroy R."/>
        </authorList>
    </citation>
    <scope>NUCLEOTIDE SEQUENCE</scope>
    <source>
        <strain evidence="2">10037</strain>
    </source>
</reference>
<feature type="coiled-coil region" evidence="1">
    <location>
        <begin position="2"/>
        <end position="29"/>
    </location>
</feature>
<dbReference type="Proteomes" id="UP000823597">
    <property type="component" value="Unassembled WGS sequence"/>
</dbReference>
<comment type="caution">
    <text evidence="2">The sequence shown here is derived from an EMBL/GenBank/DDBJ whole genome shotgun (WGS) entry which is preliminary data.</text>
</comment>
<proteinExistence type="predicted"/>
<gene>
    <name evidence="2" type="ORF">IAB93_00355</name>
</gene>
<evidence type="ECO:0000313" key="2">
    <source>
        <dbReference type="EMBL" id="MBO8464431.1"/>
    </source>
</evidence>
<evidence type="ECO:0000256" key="1">
    <source>
        <dbReference type="SAM" id="Coils"/>
    </source>
</evidence>
<accession>A0A9D9N8K9</accession>
<dbReference type="AlphaFoldDB" id="A0A9D9N8K9"/>
<keyword evidence="1" id="KW-0175">Coiled coil</keyword>
<dbReference type="EMBL" id="JADIME010000003">
    <property type="protein sequence ID" value="MBO8464431.1"/>
    <property type="molecule type" value="Genomic_DNA"/>
</dbReference>
<protein>
    <submittedName>
        <fullName evidence="2">Uncharacterized protein</fullName>
    </submittedName>
</protein>
<name>A0A9D9N8K9_9BACT</name>